<reference evidence="1" key="1">
    <citation type="submission" date="2021-06" db="EMBL/GenBank/DDBJ databases">
        <authorList>
            <person name="Hodson N. C."/>
            <person name="Mongue J. A."/>
            <person name="Jaron S. K."/>
        </authorList>
    </citation>
    <scope>NUCLEOTIDE SEQUENCE</scope>
</reference>
<protein>
    <submittedName>
        <fullName evidence="1">Uncharacterized protein</fullName>
    </submittedName>
</protein>
<dbReference type="Proteomes" id="UP000708208">
    <property type="component" value="Unassembled WGS sequence"/>
</dbReference>
<sequence>MVKETLTLMR</sequence>
<feature type="non-terminal residue" evidence="1">
    <location>
        <position position="1"/>
    </location>
</feature>
<name>A0A8J2KN84_9HEXA</name>
<keyword evidence="2" id="KW-1185">Reference proteome</keyword>
<dbReference type="EMBL" id="CAJVCH010171849">
    <property type="protein sequence ID" value="CAG7728995.1"/>
    <property type="molecule type" value="Genomic_DNA"/>
</dbReference>
<accession>A0A8J2KN84</accession>
<proteinExistence type="predicted"/>
<gene>
    <name evidence="1" type="ORF">AFUS01_LOCUS17737</name>
</gene>
<evidence type="ECO:0000313" key="1">
    <source>
        <dbReference type="EMBL" id="CAG7728995.1"/>
    </source>
</evidence>
<evidence type="ECO:0000313" key="2">
    <source>
        <dbReference type="Proteomes" id="UP000708208"/>
    </source>
</evidence>
<organism evidence="1 2">
    <name type="scientific">Allacma fusca</name>
    <dbReference type="NCBI Taxonomy" id="39272"/>
    <lineage>
        <taxon>Eukaryota</taxon>
        <taxon>Metazoa</taxon>
        <taxon>Ecdysozoa</taxon>
        <taxon>Arthropoda</taxon>
        <taxon>Hexapoda</taxon>
        <taxon>Collembola</taxon>
        <taxon>Symphypleona</taxon>
        <taxon>Sminthuridae</taxon>
        <taxon>Allacma</taxon>
    </lineage>
</organism>
<comment type="caution">
    <text evidence="1">The sequence shown here is derived from an EMBL/GenBank/DDBJ whole genome shotgun (WGS) entry which is preliminary data.</text>
</comment>